<evidence type="ECO:0000313" key="17">
    <source>
        <dbReference type="EMBL" id="OQR70928.1"/>
    </source>
</evidence>
<dbReference type="AlphaFoldDB" id="A0A1V9XC36"/>
<dbReference type="Pfam" id="PF04790">
    <property type="entry name" value="Sarcoglycan_1"/>
    <property type="match status" value="1"/>
</dbReference>
<dbReference type="GO" id="GO:0042383">
    <property type="term" value="C:sarcolemma"/>
    <property type="evidence" value="ECO:0007669"/>
    <property type="project" value="UniProtKB-SubCell"/>
</dbReference>
<keyword evidence="18" id="KW-1185">Reference proteome</keyword>
<dbReference type="InterPro" id="IPR027659">
    <property type="entry name" value="Sgcb"/>
</dbReference>
<dbReference type="PANTHER" id="PTHR21142:SF2">
    <property type="entry name" value="BETA-SARCOGLYCAN"/>
    <property type="match status" value="1"/>
</dbReference>
<gene>
    <name evidence="17" type="ORF">BIW11_01603</name>
</gene>
<evidence type="ECO:0000256" key="16">
    <source>
        <dbReference type="SAM" id="Phobius"/>
    </source>
</evidence>
<protein>
    <recommendedName>
        <fullName evidence="5">Beta-sarcoglycan</fullName>
    </recommendedName>
</protein>
<evidence type="ECO:0000256" key="7">
    <source>
        <dbReference type="ARBA" id="ARBA00022490"/>
    </source>
</evidence>
<comment type="caution">
    <text evidence="17">The sequence shown here is derived from an EMBL/GenBank/DDBJ whole genome shotgun (WGS) entry which is preliminary data.</text>
</comment>
<dbReference type="Proteomes" id="UP000192247">
    <property type="component" value="Unassembled WGS sequence"/>
</dbReference>
<dbReference type="FunCoup" id="A0A1V9XC36">
    <property type="interactions" value="159"/>
</dbReference>
<evidence type="ECO:0000313" key="18">
    <source>
        <dbReference type="Proteomes" id="UP000192247"/>
    </source>
</evidence>
<evidence type="ECO:0000256" key="12">
    <source>
        <dbReference type="ARBA" id="ARBA00023157"/>
    </source>
</evidence>
<evidence type="ECO:0000256" key="11">
    <source>
        <dbReference type="ARBA" id="ARBA00023136"/>
    </source>
</evidence>
<keyword evidence="11 16" id="KW-0472">Membrane</keyword>
<dbReference type="GO" id="GO:0007517">
    <property type="term" value="P:muscle organ development"/>
    <property type="evidence" value="ECO:0007669"/>
    <property type="project" value="InterPro"/>
</dbReference>
<sequence>MGRPIEGRTAVLVYGLVLGILLVAAANLCITLLLFGVLRVGPAGLSGLEFLPHEQLVWFLHRTDLQSIVAHKSRISSFKGETMNIIGENSDVVLNAGAELRVGPRATRVSRVKEMRVVSPTTGKTVFSTDFKGFTIPKGIPNLSVSEAHVRRIRSAINDSLLVTSGKQVYLKGNAGVDIRSRNVSLRAGQDVHLKSVNGRVVLDAKETMFRLRDLRPHEAGQASQPQYRLCVCAVNGRVFRVAVKEQRFSCNHVRFPVSANPCT</sequence>
<evidence type="ECO:0000256" key="8">
    <source>
        <dbReference type="ARBA" id="ARBA00022692"/>
    </source>
</evidence>
<dbReference type="InterPro" id="IPR006875">
    <property type="entry name" value="Sarcoglycan"/>
</dbReference>
<keyword evidence="9" id="KW-0735">Signal-anchor</keyword>
<dbReference type="PANTHER" id="PTHR21142">
    <property type="entry name" value="SARCOGLYCANS"/>
    <property type="match status" value="1"/>
</dbReference>
<comment type="function">
    <text evidence="1">Component of the sarcoglycan complex, a subcomplex of the dystrophin-glycoprotein complex which forms a link between the F-actin cytoskeleton and the extracellular matrix.</text>
</comment>
<keyword evidence="10 16" id="KW-1133">Transmembrane helix</keyword>
<evidence type="ECO:0000256" key="10">
    <source>
        <dbReference type="ARBA" id="ARBA00022989"/>
    </source>
</evidence>
<evidence type="ECO:0000256" key="14">
    <source>
        <dbReference type="ARBA" id="ARBA00023212"/>
    </source>
</evidence>
<evidence type="ECO:0000256" key="13">
    <source>
        <dbReference type="ARBA" id="ARBA00023180"/>
    </source>
</evidence>
<name>A0A1V9XC36_9ACAR</name>
<dbReference type="GO" id="GO:0005856">
    <property type="term" value="C:cytoskeleton"/>
    <property type="evidence" value="ECO:0007669"/>
    <property type="project" value="UniProtKB-SubCell"/>
</dbReference>
<evidence type="ECO:0000256" key="15">
    <source>
        <dbReference type="ARBA" id="ARBA00026041"/>
    </source>
</evidence>
<evidence type="ECO:0000256" key="2">
    <source>
        <dbReference type="ARBA" id="ARBA00004245"/>
    </source>
</evidence>
<comment type="subcellular location">
    <subcellularLocation>
        <location evidence="3">Cell membrane</location>
        <location evidence="3">Sarcolemma</location>
        <topology evidence="3">Single-pass type II membrane protein</topology>
    </subcellularLocation>
    <subcellularLocation>
        <location evidence="2">Cytoplasm</location>
        <location evidence="2">Cytoskeleton</location>
    </subcellularLocation>
</comment>
<dbReference type="GO" id="GO:0016012">
    <property type="term" value="C:sarcoglycan complex"/>
    <property type="evidence" value="ECO:0007669"/>
    <property type="project" value="InterPro"/>
</dbReference>
<dbReference type="EMBL" id="MNPL01015739">
    <property type="protein sequence ID" value="OQR70928.1"/>
    <property type="molecule type" value="Genomic_DNA"/>
</dbReference>
<evidence type="ECO:0000256" key="1">
    <source>
        <dbReference type="ARBA" id="ARBA00002860"/>
    </source>
</evidence>
<dbReference type="STRING" id="418985.A0A1V9XC36"/>
<keyword evidence="6" id="KW-1003">Cell membrane</keyword>
<dbReference type="OrthoDB" id="5843723at2759"/>
<keyword evidence="14" id="KW-0206">Cytoskeleton</keyword>
<keyword evidence="13" id="KW-0325">Glycoprotein</keyword>
<keyword evidence="12" id="KW-1015">Disulfide bond</keyword>
<evidence type="ECO:0000256" key="5">
    <source>
        <dbReference type="ARBA" id="ARBA00015329"/>
    </source>
</evidence>
<dbReference type="InParanoid" id="A0A1V9XC36"/>
<evidence type="ECO:0000256" key="4">
    <source>
        <dbReference type="ARBA" id="ARBA00007574"/>
    </source>
</evidence>
<reference evidence="17 18" key="1">
    <citation type="journal article" date="2017" name="Gigascience">
        <title>Draft genome of the honey bee ectoparasitic mite, Tropilaelaps mercedesae, is shaped by the parasitic life history.</title>
        <authorList>
            <person name="Dong X."/>
            <person name="Armstrong S.D."/>
            <person name="Xia D."/>
            <person name="Makepeace B.L."/>
            <person name="Darby A.C."/>
            <person name="Kadowaki T."/>
        </authorList>
    </citation>
    <scope>NUCLEOTIDE SEQUENCE [LARGE SCALE GENOMIC DNA]</scope>
    <source>
        <strain evidence="17">Wuxi-XJTLU</strain>
    </source>
</reference>
<evidence type="ECO:0000256" key="9">
    <source>
        <dbReference type="ARBA" id="ARBA00022968"/>
    </source>
</evidence>
<feature type="transmembrane region" description="Helical" evidence="16">
    <location>
        <begin position="12"/>
        <end position="38"/>
    </location>
</feature>
<keyword evidence="8 16" id="KW-0812">Transmembrane</keyword>
<organism evidence="17 18">
    <name type="scientific">Tropilaelaps mercedesae</name>
    <dbReference type="NCBI Taxonomy" id="418985"/>
    <lineage>
        <taxon>Eukaryota</taxon>
        <taxon>Metazoa</taxon>
        <taxon>Ecdysozoa</taxon>
        <taxon>Arthropoda</taxon>
        <taxon>Chelicerata</taxon>
        <taxon>Arachnida</taxon>
        <taxon>Acari</taxon>
        <taxon>Parasitiformes</taxon>
        <taxon>Mesostigmata</taxon>
        <taxon>Gamasina</taxon>
        <taxon>Dermanyssoidea</taxon>
        <taxon>Laelapidae</taxon>
        <taxon>Tropilaelaps</taxon>
    </lineage>
</organism>
<evidence type="ECO:0000256" key="6">
    <source>
        <dbReference type="ARBA" id="ARBA00022475"/>
    </source>
</evidence>
<keyword evidence="7" id="KW-0963">Cytoplasm</keyword>
<accession>A0A1V9XC36</accession>
<evidence type="ECO:0000256" key="3">
    <source>
        <dbReference type="ARBA" id="ARBA00004274"/>
    </source>
</evidence>
<proteinExistence type="inferred from homology"/>
<comment type="subunit">
    <text evidence="15">Cross-link to form 2 major subcomplexes: one consisting of SGCB, SGCD and SGCG and the other consisting of SGCB and SGCD. The association between SGCB and SGCG is particularly strong while SGCA is loosely associated with the other sarcoglycans.</text>
</comment>
<comment type="similarity">
    <text evidence="4">Belongs to the sarcoglycan beta/delta/gamma/zeta family.</text>
</comment>